<dbReference type="PANTHER" id="PTHR21308:SF8">
    <property type="entry name" value="PHYTANOYL-COA DIOXYGENASE FAMILY PROTEIN (AFU_ORTHOLOGUE AFUA_2G09620)"/>
    <property type="match status" value="1"/>
</dbReference>
<keyword evidence="1" id="KW-0560">Oxidoreductase</keyword>
<name>A0A1N6H5L7_9BURK</name>
<evidence type="ECO:0000313" key="2">
    <source>
        <dbReference type="Proteomes" id="UP000185151"/>
    </source>
</evidence>
<dbReference type="Gene3D" id="2.60.120.620">
    <property type="entry name" value="q2cbj1_9rhob like domain"/>
    <property type="match status" value="1"/>
</dbReference>
<evidence type="ECO:0000313" key="1">
    <source>
        <dbReference type="EMBL" id="SIO14985.1"/>
    </source>
</evidence>
<dbReference type="InterPro" id="IPR047128">
    <property type="entry name" value="PhyH"/>
</dbReference>
<keyword evidence="1" id="KW-0223">Dioxygenase</keyword>
<dbReference type="PANTHER" id="PTHR21308">
    <property type="entry name" value="PHYTANOYL-COA ALPHA-HYDROXYLASE"/>
    <property type="match status" value="1"/>
</dbReference>
<sequence length="437" mass="49120">MNLPDRDSIREVPFDGFLMDLMVTQGPGEALCLIERRHHTMKHNDPRSGAKPSHWYREQDCSLDDFLTVLQSREEDGLLRFAVDIRQHIPVYDCRELGSALDDPSRRLDLQAEWADVLNDGAGVLVLENAFADTAPIDAATKVFEAIIRDERDAGVAVGDHFAKAGANDRIWNAQEKLCLRAPEVFARYYANAVLVAAAEAWLGPYFQVTSQVNVVRPGGAAQQAHRDYHLGFQSAAQSERYPAHVHAMSPFLTLQGAVVHSDMPVESGPTKLLPFSQRYAAGYLAWRREDFRSYFESHYVQLALKKGDALFFNPALFHAAGSNQTSSIQRMANLLQISSAYGRAMESLNRMRMCEVMYPVLQRNRASQQMSDAEIDAVIASCAEGYPFPTNLDRDPPVGGLAPESQQELFRRALRESWTAETFIGELRRRDERREA</sequence>
<gene>
    <name evidence="1" type="ORF">SAMN05444165_1176</name>
</gene>
<dbReference type="GO" id="GO:0001561">
    <property type="term" value="P:fatty acid alpha-oxidation"/>
    <property type="evidence" value="ECO:0007669"/>
    <property type="project" value="InterPro"/>
</dbReference>
<dbReference type="Proteomes" id="UP000185151">
    <property type="component" value="Unassembled WGS sequence"/>
</dbReference>
<organism evidence="1 2">
    <name type="scientific">Paraburkholderia phenazinium</name>
    <dbReference type="NCBI Taxonomy" id="60549"/>
    <lineage>
        <taxon>Bacteria</taxon>
        <taxon>Pseudomonadati</taxon>
        <taxon>Pseudomonadota</taxon>
        <taxon>Betaproteobacteria</taxon>
        <taxon>Burkholderiales</taxon>
        <taxon>Burkholderiaceae</taxon>
        <taxon>Paraburkholderia</taxon>
    </lineage>
</organism>
<accession>A0A1N6H5L7</accession>
<protein>
    <submittedName>
        <fullName evidence="1">Ectoine hydroxylase-related dioxygenase, phytanoyl-CoA dioxygenase (PhyH) family</fullName>
    </submittedName>
</protein>
<dbReference type="SUPFAM" id="SSF51197">
    <property type="entry name" value="Clavaminate synthase-like"/>
    <property type="match status" value="1"/>
</dbReference>
<keyword evidence="2" id="KW-1185">Reference proteome</keyword>
<dbReference type="EMBL" id="FSRU01000001">
    <property type="protein sequence ID" value="SIO14985.1"/>
    <property type="molecule type" value="Genomic_DNA"/>
</dbReference>
<dbReference type="GO" id="GO:0048244">
    <property type="term" value="F:phytanoyl-CoA dioxygenase activity"/>
    <property type="evidence" value="ECO:0007669"/>
    <property type="project" value="InterPro"/>
</dbReference>
<reference evidence="1 2" key="1">
    <citation type="submission" date="2016-11" db="EMBL/GenBank/DDBJ databases">
        <authorList>
            <person name="Jaros S."/>
            <person name="Januszkiewicz K."/>
            <person name="Wedrychowicz H."/>
        </authorList>
    </citation>
    <scope>NUCLEOTIDE SEQUENCE [LARGE SCALE GENOMIC DNA]</scope>
    <source>
        <strain evidence="1 2">GAS95</strain>
    </source>
</reference>
<dbReference type="AlphaFoldDB" id="A0A1N6H5L7"/>
<dbReference type="Pfam" id="PF05721">
    <property type="entry name" value="PhyH"/>
    <property type="match status" value="1"/>
</dbReference>
<proteinExistence type="predicted"/>
<dbReference type="InterPro" id="IPR008775">
    <property type="entry name" value="Phytyl_CoA_dOase-like"/>
</dbReference>